<sequence length="1078" mass="112616">MQPPSERRLLVYHCGSRSVVNVSRAWTSSCLSPSRLAPSTVSAQLQGSGPHEVAGIVGNTATTADGRSAPDSPCRVLAVNMVTKQEDACCRGGVLFHTTLSSAPSLPPPPSPARCANKDSGDASDSPKTAGIQAMSKGSAQHSLQGVSPSPFADDAQRRGDSAAFPFSDYHISSFAEWPHAAVAASSPVLLSCDQGGAETSARCDASEGVPDTWLSDAEPDDHEAMLLRAPPPLALASAFPTRREGSVRYCDPCHETCGEHRTATAALRKKSNARPLSPLPASCNDSEITLVPATGAERVLFGDGDDLMDMSTTSKYRRTPRPELQKTAATPCAVDDAVAHTPPRPRDARSRAPPFPNRSDTDRGESGGCSSHEHFAVDYTATFVSSTPTPAAPVLSAVDGVGAADELLDAKEPSSCGSVKECPVPKNSNGGAEKLSPAAKNDQVGCTLCASTTTRRASGSLPTFETPIASPLRQELFLRLLTAHGASGTHTPIARTCSSVSPLPNGGVLATPTPLRASHRWRGASATPCCESLAQITGFPTPVKLSPIPTKGYSAYPALISAAAAAAAAAAPTVTSAPHASASSSPAVSAIEGEYDEHIGDIRGAATLSAVAGKPKETEQSRSVKGQRTAVSAFDERGVPPPPDSEIADYLSGGHSISTISSQGSMSPICVRAGHKTRVWTPQPSEVSQQQQQHLTQLPASPVESHSSRLFSDFPSSTAAPPPPLLQQQTRLLRNAATCGTANVHLCDHAFSAPSDLSRTAVRSNRVAEEASEDSTAMSSKLTEAQALPLSWQAQPPLCHTSPTVDLALMHRCSDPSTGERAAPCYAADTLNLGTPTVSMIRSPLQALGESCCSLIMLPTTQYIQTLPIPGLGQRIPSACHAAQRAGVAVEGVGGEGGCTTLTREANRNRRRETQRPALMSPTLRDNGVAGKAVCSAAARTLADLVLPRFPAPPPGSPNASEELNAPHYWLAKSDEVRGDANHRTGTSASACRRKTAGQPDCSVLRAPPLASSFASQLQHSSTSKVSATPLQASRLPHLALPSARDASHSVYASRVRYRPTLETTSQSSTYFIDSWL</sequence>
<feature type="region of interest" description="Disordered" evidence="1">
    <location>
        <begin position="413"/>
        <end position="438"/>
    </location>
</feature>
<dbReference type="Proteomes" id="UP000674179">
    <property type="component" value="Chromosome 34"/>
</dbReference>
<protein>
    <submittedName>
        <fullName evidence="2">Uncharacterized protein</fullName>
    </submittedName>
</protein>
<organism evidence="2 3">
    <name type="scientific">Leishmania enriettii</name>
    <dbReference type="NCBI Taxonomy" id="5663"/>
    <lineage>
        <taxon>Eukaryota</taxon>
        <taxon>Discoba</taxon>
        <taxon>Euglenozoa</taxon>
        <taxon>Kinetoplastea</taxon>
        <taxon>Metakinetoplastina</taxon>
        <taxon>Trypanosomatida</taxon>
        <taxon>Trypanosomatidae</taxon>
        <taxon>Leishmaniinae</taxon>
        <taxon>Leishmania</taxon>
    </lineage>
</organism>
<reference evidence="2 3" key="1">
    <citation type="submission" date="2021-02" db="EMBL/GenBank/DDBJ databases">
        <title>Leishmania (Mundinia) enrietti genome sequencing and assembly.</title>
        <authorList>
            <person name="Almutairi H."/>
            <person name="Gatherer D."/>
        </authorList>
    </citation>
    <scope>NUCLEOTIDE SEQUENCE [LARGE SCALE GENOMIC DNA]</scope>
    <source>
        <strain evidence="2">CUR178</strain>
    </source>
</reference>
<feature type="region of interest" description="Disordered" evidence="1">
    <location>
        <begin position="101"/>
        <end position="159"/>
    </location>
</feature>
<accession>A0A836G8T1</accession>
<dbReference type="GeneID" id="94168788"/>
<dbReference type="RefSeq" id="XP_067689381.1">
    <property type="nucleotide sequence ID" value="XM_067833278.1"/>
</dbReference>
<feature type="region of interest" description="Disordered" evidence="1">
    <location>
        <begin position="612"/>
        <end position="653"/>
    </location>
</feature>
<dbReference type="EMBL" id="JAFHKP010000034">
    <property type="protein sequence ID" value="KAG5468674.1"/>
    <property type="molecule type" value="Genomic_DNA"/>
</dbReference>
<gene>
    <name evidence="2" type="ORF">CUR178_01509</name>
</gene>
<evidence type="ECO:0000256" key="1">
    <source>
        <dbReference type="SAM" id="MobiDB-lite"/>
    </source>
</evidence>
<evidence type="ECO:0000313" key="3">
    <source>
        <dbReference type="Proteomes" id="UP000674179"/>
    </source>
</evidence>
<name>A0A836G8T1_LEIEN</name>
<feature type="compositionally biased region" description="Basic and acidic residues" evidence="1">
    <location>
        <begin position="360"/>
        <end position="372"/>
    </location>
</feature>
<feature type="region of interest" description="Disordered" evidence="1">
    <location>
        <begin position="313"/>
        <end position="372"/>
    </location>
</feature>
<proteinExistence type="predicted"/>
<keyword evidence="3" id="KW-1185">Reference proteome</keyword>
<feature type="compositionally biased region" description="Polar residues" evidence="1">
    <location>
        <begin position="681"/>
        <end position="711"/>
    </location>
</feature>
<evidence type="ECO:0000313" key="2">
    <source>
        <dbReference type="EMBL" id="KAG5468674.1"/>
    </source>
</evidence>
<dbReference type="KEGG" id="lenr:94168788"/>
<dbReference type="AlphaFoldDB" id="A0A836G8T1"/>
<dbReference type="OrthoDB" id="266850at2759"/>
<comment type="caution">
    <text evidence="2">The sequence shown here is derived from an EMBL/GenBank/DDBJ whole genome shotgun (WGS) entry which is preliminary data.</text>
</comment>
<feature type="compositionally biased region" description="Polar residues" evidence="1">
    <location>
        <begin position="136"/>
        <end position="148"/>
    </location>
</feature>
<feature type="region of interest" description="Disordered" evidence="1">
    <location>
        <begin position="681"/>
        <end position="722"/>
    </location>
</feature>